<dbReference type="OrthoDB" id="62798at2759"/>
<dbReference type="GO" id="GO:0046856">
    <property type="term" value="P:phosphatidylinositol dephosphorylation"/>
    <property type="evidence" value="ECO:0007669"/>
    <property type="project" value="InterPro"/>
</dbReference>
<dbReference type="InterPro" id="IPR000300">
    <property type="entry name" value="IPPc"/>
</dbReference>
<sequence length="354" mass="39025">MAPTTPLTLFLLTLNCERLVQPELATALPGMLPTPAPSLLLLSLQELAPLSASFIGGTSLDPYVTTVTESVTTATEALYQTAFPLVGFHNLGMTALLVFQNPTAEVANVSWASVGLGVVGLGNKGAVAVRLEVEGRPITAVAAHLAPDEWNSEQRDHMWKKIVKECIFPDGGQVYPRDEGAMFVMGDLNYRTGESRPEQTAEERVDLDTLWEREQLQNRMKKGLTMQGLGEEEVTFPPTYKFVKNGYSKNRWPSWTDRILFLPNDGTKFKKYDAAMDYTGSDHKPVFAVVELDGTLEKNVETPFLVEPGWKSKKEFSRKGEVIVGLLWAYGIPGVLVSFALLMATTLWLAGKLN</sequence>
<name>U4L6D2_PYROM</name>
<proteinExistence type="predicted"/>
<dbReference type="GO" id="GO:0004439">
    <property type="term" value="F:phosphatidylinositol-4,5-bisphosphate 5-phosphatase activity"/>
    <property type="evidence" value="ECO:0007669"/>
    <property type="project" value="TreeGrafter"/>
</dbReference>
<protein>
    <submittedName>
        <fullName evidence="4">Similar to Inositol-1,4,5-trisphosphate 5-phosphatase 2 acc. no. Q9USQ6</fullName>
    </submittedName>
</protein>
<evidence type="ECO:0000259" key="3">
    <source>
        <dbReference type="SMART" id="SM00128"/>
    </source>
</evidence>
<gene>
    <name evidence="4" type="ORF">PCON_12543</name>
</gene>
<dbReference type="InterPro" id="IPR046985">
    <property type="entry name" value="IP5"/>
</dbReference>
<dbReference type="OMA" id="IKPDNHI"/>
<dbReference type="Gene3D" id="3.60.10.10">
    <property type="entry name" value="Endonuclease/exonuclease/phosphatase"/>
    <property type="match status" value="1"/>
</dbReference>
<organism evidence="4 5">
    <name type="scientific">Pyronema omphalodes (strain CBS 100304)</name>
    <name type="common">Pyronema confluens</name>
    <dbReference type="NCBI Taxonomy" id="1076935"/>
    <lineage>
        <taxon>Eukaryota</taxon>
        <taxon>Fungi</taxon>
        <taxon>Dikarya</taxon>
        <taxon>Ascomycota</taxon>
        <taxon>Pezizomycotina</taxon>
        <taxon>Pezizomycetes</taxon>
        <taxon>Pezizales</taxon>
        <taxon>Pyronemataceae</taxon>
        <taxon>Pyronema</taxon>
    </lineage>
</organism>
<dbReference type="SUPFAM" id="SSF56219">
    <property type="entry name" value="DNase I-like"/>
    <property type="match status" value="1"/>
</dbReference>
<feature type="chain" id="PRO_5004651157" evidence="2">
    <location>
        <begin position="23"/>
        <end position="354"/>
    </location>
</feature>
<dbReference type="PANTHER" id="PTHR11200">
    <property type="entry name" value="INOSITOL 5-PHOSPHATASE"/>
    <property type="match status" value="1"/>
</dbReference>
<feature type="transmembrane region" description="Helical" evidence="1">
    <location>
        <begin position="327"/>
        <end position="350"/>
    </location>
</feature>
<keyword evidence="1" id="KW-0472">Membrane</keyword>
<evidence type="ECO:0000256" key="2">
    <source>
        <dbReference type="SAM" id="SignalP"/>
    </source>
</evidence>
<keyword evidence="2" id="KW-0732">Signal</keyword>
<dbReference type="Pfam" id="PF22669">
    <property type="entry name" value="Exo_endo_phos2"/>
    <property type="match status" value="1"/>
</dbReference>
<dbReference type="InterPro" id="IPR036691">
    <property type="entry name" value="Endo/exonu/phosph_ase_sf"/>
</dbReference>
<keyword evidence="1" id="KW-1133">Transmembrane helix</keyword>
<dbReference type="PANTHER" id="PTHR11200:SF286">
    <property type="entry name" value="5-PHOSPHATASE, PUTATIVE (AFU_ORTHOLOGUE AFUA_5G07600)-RELATED"/>
    <property type="match status" value="1"/>
</dbReference>
<reference evidence="4 5" key="1">
    <citation type="journal article" date="2013" name="PLoS Genet.">
        <title>The genome and development-dependent transcriptomes of Pyronema confluens: a window into fungal evolution.</title>
        <authorList>
            <person name="Traeger S."/>
            <person name="Altegoer F."/>
            <person name="Freitag M."/>
            <person name="Gabaldon T."/>
            <person name="Kempken F."/>
            <person name="Kumar A."/>
            <person name="Marcet-Houben M."/>
            <person name="Poggeler S."/>
            <person name="Stajich J.E."/>
            <person name="Nowrousian M."/>
        </authorList>
    </citation>
    <scope>NUCLEOTIDE SEQUENCE [LARGE SCALE GENOMIC DNA]</scope>
    <source>
        <strain evidence="5">CBS 100304</strain>
        <tissue evidence="4">Vegetative mycelium</tissue>
    </source>
</reference>
<keyword evidence="1" id="KW-0812">Transmembrane</keyword>
<dbReference type="AlphaFoldDB" id="U4L6D2"/>
<evidence type="ECO:0000313" key="4">
    <source>
        <dbReference type="EMBL" id="CCX12950.1"/>
    </source>
</evidence>
<accession>U4L6D2</accession>
<dbReference type="STRING" id="1076935.U4L6D2"/>
<dbReference type="eggNOG" id="KOG0566">
    <property type="taxonomic scope" value="Eukaryota"/>
</dbReference>
<evidence type="ECO:0000256" key="1">
    <source>
        <dbReference type="SAM" id="Phobius"/>
    </source>
</evidence>
<keyword evidence="5" id="KW-1185">Reference proteome</keyword>
<dbReference type="SMART" id="SM00128">
    <property type="entry name" value="IPPc"/>
    <property type="match status" value="1"/>
</dbReference>
<dbReference type="EMBL" id="HF935732">
    <property type="protein sequence ID" value="CCX12950.1"/>
    <property type="molecule type" value="Genomic_DNA"/>
</dbReference>
<dbReference type="Proteomes" id="UP000018144">
    <property type="component" value="Unassembled WGS sequence"/>
</dbReference>
<evidence type="ECO:0000313" key="5">
    <source>
        <dbReference type="Proteomes" id="UP000018144"/>
    </source>
</evidence>
<feature type="domain" description="Inositol polyphosphate-related phosphatase" evidence="3">
    <location>
        <begin position="5"/>
        <end position="301"/>
    </location>
</feature>
<feature type="signal peptide" evidence="2">
    <location>
        <begin position="1"/>
        <end position="22"/>
    </location>
</feature>